<dbReference type="SMART" id="SM00255">
    <property type="entry name" value="TIR"/>
    <property type="match status" value="1"/>
</dbReference>
<dbReference type="PANTHER" id="PTHR32009">
    <property type="entry name" value="TMV RESISTANCE PROTEIN N-LIKE"/>
    <property type="match status" value="1"/>
</dbReference>
<feature type="non-terminal residue" evidence="6">
    <location>
        <position position="155"/>
    </location>
</feature>
<dbReference type="SUPFAM" id="SSF52200">
    <property type="entry name" value="Toll/Interleukin receptor TIR domain"/>
    <property type="match status" value="1"/>
</dbReference>
<keyword evidence="2" id="KW-0378">Hydrolase</keyword>
<sequence>MESSRGNLYDVFVSFRGEDTRDFIGHLFGALQRNNISVFMDDKDLKGGESVSNQILHAIEGSQIFIVVLSMNYAYSKWCLKELEMILECVQLYGKPVLPVFYDVDPSVVRNQTGSYERAFAKHERDLSGFSKTVQLWKEALTQVADLAGWVLGHG</sequence>
<dbReference type="EC" id="3.2.2.6" evidence="1"/>
<dbReference type="EMBL" id="LXQA010004584">
    <property type="protein sequence ID" value="MCH83056.1"/>
    <property type="molecule type" value="Genomic_DNA"/>
</dbReference>
<dbReference type="PANTHER" id="PTHR32009:SF39">
    <property type="entry name" value="TIR DOMAIN-CONTAINING PROTEIN"/>
    <property type="match status" value="1"/>
</dbReference>
<dbReference type="Proteomes" id="UP000265520">
    <property type="component" value="Unassembled WGS sequence"/>
</dbReference>
<evidence type="ECO:0000259" key="5">
    <source>
        <dbReference type="PROSITE" id="PS50104"/>
    </source>
</evidence>
<evidence type="ECO:0000256" key="1">
    <source>
        <dbReference type="ARBA" id="ARBA00011982"/>
    </source>
</evidence>
<evidence type="ECO:0000256" key="2">
    <source>
        <dbReference type="ARBA" id="ARBA00022801"/>
    </source>
</evidence>
<dbReference type="AlphaFoldDB" id="A0A392M6P9"/>
<comment type="caution">
    <text evidence="6">The sequence shown here is derived from an EMBL/GenBank/DDBJ whole genome shotgun (WGS) entry which is preliminary data.</text>
</comment>
<dbReference type="GO" id="GO:0007165">
    <property type="term" value="P:signal transduction"/>
    <property type="evidence" value="ECO:0007669"/>
    <property type="project" value="InterPro"/>
</dbReference>
<evidence type="ECO:0000313" key="7">
    <source>
        <dbReference type="Proteomes" id="UP000265520"/>
    </source>
</evidence>
<name>A0A392M6P9_9FABA</name>
<keyword evidence="3" id="KW-0520">NAD</keyword>
<dbReference type="InterPro" id="IPR035897">
    <property type="entry name" value="Toll_tir_struct_dom_sf"/>
</dbReference>
<keyword evidence="7" id="KW-1185">Reference proteome</keyword>
<dbReference type="PROSITE" id="PS50104">
    <property type="entry name" value="TIR"/>
    <property type="match status" value="1"/>
</dbReference>
<organism evidence="6 7">
    <name type="scientific">Trifolium medium</name>
    <dbReference type="NCBI Taxonomy" id="97028"/>
    <lineage>
        <taxon>Eukaryota</taxon>
        <taxon>Viridiplantae</taxon>
        <taxon>Streptophyta</taxon>
        <taxon>Embryophyta</taxon>
        <taxon>Tracheophyta</taxon>
        <taxon>Spermatophyta</taxon>
        <taxon>Magnoliopsida</taxon>
        <taxon>eudicotyledons</taxon>
        <taxon>Gunneridae</taxon>
        <taxon>Pentapetalae</taxon>
        <taxon>rosids</taxon>
        <taxon>fabids</taxon>
        <taxon>Fabales</taxon>
        <taxon>Fabaceae</taxon>
        <taxon>Papilionoideae</taxon>
        <taxon>50 kb inversion clade</taxon>
        <taxon>NPAAA clade</taxon>
        <taxon>Hologalegina</taxon>
        <taxon>IRL clade</taxon>
        <taxon>Trifolieae</taxon>
        <taxon>Trifolium</taxon>
    </lineage>
</organism>
<dbReference type="InterPro" id="IPR000157">
    <property type="entry name" value="TIR_dom"/>
</dbReference>
<proteinExistence type="predicted"/>
<dbReference type="FunFam" id="3.40.50.10140:FF:000007">
    <property type="entry name" value="Disease resistance protein (TIR-NBS-LRR class)"/>
    <property type="match status" value="1"/>
</dbReference>
<evidence type="ECO:0000256" key="3">
    <source>
        <dbReference type="ARBA" id="ARBA00023027"/>
    </source>
</evidence>
<protein>
    <recommendedName>
        <fullName evidence="1">ADP-ribosyl cyclase/cyclic ADP-ribose hydrolase</fullName>
        <ecNumber evidence="1">3.2.2.6</ecNumber>
    </recommendedName>
</protein>
<gene>
    <name evidence="6" type="ORF">A2U01_0003870</name>
</gene>
<accession>A0A392M6P9</accession>
<feature type="domain" description="TIR" evidence="5">
    <location>
        <begin position="7"/>
        <end position="155"/>
    </location>
</feature>
<evidence type="ECO:0000313" key="6">
    <source>
        <dbReference type="EMBL" id="MCH83056.1"/>
    </source>
</evidence>
<reference evidence="6 7" key="1">
    <citation type="journal article" date="2018" name="Front. Plant Sci.">
        <title>Red Clover (Trifolium pratense) and Zigzag Clover (T. medium) - A Picture of Genomic Similarities and Differences.</title>
        <authorList>
            <person name="Dluhosova J."/>
            <person name="Istvanek J."/>
            <person name="Nedelnik J."/>
            <person name="Repkova J."/>
        </authorList>
    </citation>
    <scope>NUCLEOTIDE SEQUENCE [LARGE SCALE GENOMIC DNA]</scope>
    <source>
        <strain evidence="7">cv. 10/8</strain>
        <tissue evidence="6">Leaf</tissue>
    </source>
</reference>
<comment type="catalytic activity">
    <reaction evidence="4">
        <text>NAD(+) + H2O = ADP-D-ribose + nicotinamide + H(+)</text>
        <dbReference type="Rhea" id="RHEA:16301"/>
        <dbReference type="ChEBI" id="CHEBI:15377"/>
        <dbReference type="ChEBI" id="CHEBI:15378"/>
        <dbReference type="ChEBI" id="CHEBI:17154"/>
        <dbReference type="ChEBI" id="CHEBI:57540"/>
        <dbReference type="ChEBI" id="CHEBI:57967"/>
        <dbReference type="EC" id="3.2.2.6"/>
    </reaction>
    <physiologicalReaction direction="left-to-right" evidence="4">
        <dbReference type="Rhea" id="RHEA:16302"/>
    </physiologicalReaction>
</comment>
<evidence type="ECO:0000256" key="4">
    <source>
        <dbReference type="ARBA" id="ARBA00047304"/>
    </source>
</evidence>
<dbReference type="Gene3D" id="3.40.50.10140">
    <property type="entry name" value="Toll/interleukin-1 receptor homology (TIR) domain"/>
    <property type="match status" value="1"/>
</dbReference>
<dbReference type="Pfam" id="PF01582">
    <property type="entry name" value="TIR"/>
    <property type="match status" value="1"/>
</dbReference>
<dbReference type="GO" id="GO:0061809">
    <property type="term" value="F:NAD+ nucleosidase activity, cyclic ADP-ribose generating"/>
    <property type="evidence" value="ECO:0007669"/>
    <property type="project" value="UniProtKB-EC"/>
</dbReference>